<dbReference type="SUPFAM" id="SSF48498">
    <property type="entry name" value="Tetracyclin repressor-like, C-terminal domain"/>
    <property type="match status" value="1"/>
</dbReference>
<dbReference type="InterPro" id="IPR004111">
    <property type="entry name" value="Repressor_TetR_C"/>
</dbReference>
<dbReference type="Pfam" id="PF00440">
    <property type="entry name" value="TetR_N"/>
    <property type="match status" value="1"/>
</dbReference>
<dbReference type="InterPro" id="IPR003012">
    <property type="entry name" value="Tet_transcr_reg_TetR"/>
</dbReference>
<feature type="DNA-binding region" description="H-T-H motif" evidence="5">
    <location>
        <begin position="55"/>
        <end position="74"/>
    </location>
</feature>
<gene>
    <name evidence="7" type="ORF">HQ605_15280</name>
</gene>
<dbReference type="Gene3D" id="1.10.357.10">
    <property type="entry name" value="Tetracycline Repressor, domain 2"/>
    <property type="match status" value="1"/>
</dbReference>
<proteinExistence type="predicted"/>
<evidence type="ECO:0000313" key="7">
    <source>
        <dbReference type="EMBL" id="MBY6322189.1"/>
    </source>
</evidence>
<dbReference type="RefSeq" id="WP_082833952.1">
    <property type="nucleotide sequence ID" value="NZ_JABUKE010000016.1"/>
</dbReference>
<evidence type="ECO:0000259" key="6">
    <source>
        <dbReference type="PROSITE" id="PS50977"/>
    </source>
</evidence>
<keyword evidence="4" id="KW-0804">Transcription</keyword>
<dbReference type="EMBL" id="JABUKG010000017">
    <property type="protein sequence ID" value="MBY6322189.1"/>
    <property type="molecule type" value="Genomic_DNA"/>
</dbReference>
<dbReference type="InterPro" id="IPR036271">
    <property type="entry name" value="Tet_transcr_reg_TetR-rel_C_sf"/>
</dbReference>
<keyword evidence="2" id="KW-0805">Transcription regulation</keyword>
<keyword evidence="8" id="KW-1185">Reference proteome</keyword>
<dbReference type="SUPFAM" id="SSF46689">
    <property type="entry name" value="Homeodomain-like"/>
    <property type="match status" value="1"/>
</dbReference>
<evidence type="ECO:0000256" key="2">
    <source>
        <dbReference type="ARBA" id="ARBA00023015"/>
    </source>
</evidence>
<keyword evidence="3 5" id="KW-0238">DNA-binding</keyword>
<evidence type="ECO:0000256" key="4">
    <source>
        <dbReference type="ARBA" id="ARBA00023163"/>
    </source>
</evidence>
<evidence type="ECO:0000313" key="8">
    <source>
        <dbReference type="Proteomes" id="UP001520140"/>
    </source>
</evidence>
<reference evidence="7 8" key="1">
    <citation type="submission" date="2020-06" db="EMBL/GenBank/DDBJ databases">
        <title>Taxonomy, biology and ecology of Rhodococcus bacteria occurring in California pistachio and other woody hosts as revealed by genome sequence analyses.</title>
        <authorList>
            <person name="Gai Y."/>
            <person name="Riely B."/>
        </authorList>
    </citation>
    <scope>NUCLEOTIDE SEQUENCE [LARGE SCALE GENOMIC DNA]</scope>
    <source>
        <strain evidence="7 8">BP-284</strain>
    </source>
</reference>
<dbReference type="InterPro" id="IPR001647">
    <property type="entry name" value="HTH_TetR"/>
</dbReference>
<protein>
    <submittedName>
        <fullName evidence="7">TetR/AcrR family transcriptional regulator</fullName>
    </submittedName>
</protein>
<evidence type="ECO:0000256" key="5">
    <source>
        <dbReference type="PROSITE-ProRule" id="PRU00335"/>
    </source>
</evidence>
<dbReference type="InterPro" id="IPR009057">
    <property type="entry name" value="Homeodomain-like_sf"/>
</dbReference>
<accession>A0ABS7NVW2</accession>
<dbReference type="Pfam" id="PF02909">
    <property type="entry name" value="TetR_C_1"/>
    <property type="match status" value="1"/>
</dbReference>
<evidence type="ECO:0000256" key="3">
    <source>
        <dbReference type="ARBA" id="ARBA00023125"/>
    </source>
</evidence>
<evidence type="ECO:0000256" key="1">
    <source>
        <dbReference type="ARBA" id="ARBA00022491"/>
    </source>
</evidence>
<name>A0ABS7NVW2_9NOCA</name>
<sequence length="258" mass="28117">MSETVPDGAYSVGNRLEKRGKVVSSATPGRGQLTRTVILRAGIDFIDRHGARDLTMRRLGSSLGVEAMALYHYFAGKDDLLDGIVEQVIDDLDSDPHVLAEGADGWRDYLTRLAHGVRRMALAHPQVFPLIATRPPAAPWVRPPLRSVRWLENFLASLMGFGFDAPAAASAYRSYTSFLLGHLLLEVAGTGDVDSAESGSLDPTEFPTVVRLKTELSRDPGTADFDAGLQSLLTRLDPFVHGHRSRGGETVRRREGSP</sequence>
<dbReference type="PANTHER" id="PTHR30055:SF151">
    <property type="entry name" value="TRANSCRIPTIONAL REGULATORY PROTEIN"/>
    <property type="match status" value="1"/>
</dbReference>
<comment type="caution">
    <text evidence="7">The sequence shown here is derived from an EMBL/GenBank/DDBJ whole genome shotgun (WGS) entry which is preliminary data.</text>
</comment>
<dbReference type="Proteomes" id="UP001520140">
    <property type="component" value="Unassembled WGS sequence"/>
</dbReference>
<dbReference type="InterPro" id="IPR050109">
    <property type="entry name" value="HTH-type_TetR-like_transc_reg"/>
</dbReference>
<dbReference type="PRINTS" id="PR00400">
    <property type="entry name" value="TETREPRESSOR"/>
</dbReference>
<dbReference type="PROSITE" id="PS50977">
    <property type="entry name" value="HTH_TETR_2"/>
    <property type="match status" value="1"/>
</dbReference>
<keyword evidence="1" id="KW-0678">Repressor</keyword>
<feature type="domain" description="HTH tetR-type" evidence="6">
    <location>
        <begin position="32"/>
        <end position="92"/>
    </location>
</feature>
<dbReference type="PANTHER" id="PTHR30055">
    <property type="entry name" value="HTH-TYPE TRANSCRIPTIONAL REGULATOR RUTR"/>
    <property type="match status" value="1"/>
</dbReference>
<organism evidence="7 8">
    <name type="scientific">Rhodococcoides kroppenstedtii</name>
    <dbReference type="NCBI Taxonomy" id="293050"/>
    <lineage>
        <taxon>Bacteria</taxon>
        <taxon>Bacillati</taxon>
        <taxon>Actinomycetota</taxon>
        <taxon>Actinomycetes</taxon>
        <taxon>Mycobacteriales</taxon>
        <taxon>Nocardiaceae</taxon>
        <taxon>Rhodococcoides</taxon>
    </lineage>
</organism>